<protein>
    <submittedName>
        <fullName evidence="1">Uncharacterized protein</fullName>
    </submittedName>
</protein>
<evidence type="ECO:0000313" key="2">
    <source>
        <dbReference type="Proteomes" id="UP001579974"/>
    </source>
</evidence>
<sequence>MNQDKLMISRIPDVPGRPTYELGSSKPFKRKVTISTDNGTDEVTREIALPMYGEVKIITHGRDIRIETTTKEKVE</sequence>
<name>A0ABV5AK98_9BACL</name>
<reference evidence="1 2" key="1">
    <citation type="journal article" date="2024" name="Int. J. Mol. Sci.">
        <title>Exploration of Alicyclobacillus spp. Genome in Search of Antibiotic Resistance.</title>
        <authorList>
            <person name="Bucka-Kolendo J."/>
            <person name="Kiousi D.E."/>
            <person name="Dekowska A."/>
            <person name="Mikolajczuk-Szczyrba A."/>
            <person name="Karadedos D.M."/>
            <person name="Michael P."/>
            <person name="Galanis A."/>
            <person name="Sokolowska B."/>
        </authorList>
    </citation>
    <scope>NUCLEOTIDE SEQUENCE [LARGE SCALE GENOMIC DNA]</scope>
    <source>
        <strain evidence="1 2">KKP 3000</strain>
    </source>
</reference>
<dbReference type="Proteomes" id="UP001579974">
    <property type="component" value="Unassembled WGS sequence"/>
</dbReference>
<gene>
    <name evidence="1" type="ORF">KKP3000_001875</name>
</gene>
<keyword evidence="2" id="KW-1185">Reference proteome</keyword>
<dbReference type="EMBL" id="JBDXSU010000026">
    <property type="protein sequence ID" value="MFB5192666.1"/>
    <property type="molecule type" value="Genomic_DNA"/>
</dbReference>
<accession>A0ABV5AK98</accession>
<dbReference type="RefSeq" id="WP_275474246.1">
    <property type="nucleotide sequence ID" value="NZ_CP162940.1"/>
</dbReference>
<comment type="caution">
    <text evidence="1">The sequence shown here is derived from an EMBL/GenBank/DDBJ whole genome shotgun (WGS) entry which is preliminary data.</text>
</comment>
<organism evidence="1 2">
    <name type="scientific">Alicyclobacillus fastidiosus</name>
    <dbReference type="NCBI Taxonomy" id="392011"/>
    <lineage>
        <taxon>Bacteria</taxon>
        <taxon>Bacillati</taxon>
        <taxon>Bacillota</taxon>
        <taxon>Bacilli</taxon>
        <taxon>Bacillales</taxon>
        <taxon>Alicyclobacillaceae</taxon>
        <taxon>Alicyclobacillus</taxon>
    </lineage>
</organism>
<proteinExistence type="predicted"/>
<evidence type="ECO:0000313" key="1">
    <source>
        <dbReference type="EMBL" id="MFB5192666.1"/>
    </source>
</evidence>